<name>A0A0A0RPC0_9VIRU</name>
<keyword evidence="2" id="KW-1185">Reference proteome</keyword>
<evidence type="ECO:0000313" key="1">
    <source>
        <dbReference type="EMBL" id="AIW01887.1"/>
    </source>
</evidence>
<organism evidence="1 2">
    <name type="scientific">Yellowstone Lake virophage 5</name>
    <dbReference type="NCBI Taxonomy" id="1557033"/>
    <lineage>
        <taxon>Viruses</taxon>
        <taxon>Varidnaviria</taxon>
        <taxon>Bamfordvirae</taxon>
        <taxon>Preplasmiviricota</taxon>
        <taxon>Polisuviricotina</taxon>
        <taxon>Virophaviricetes</taxon>
        <taxon>Priklausovirales</taxon>
        <taxon>Burtonviroviridae</taxon>
        <taxon>Burquivirus</taxon>
        <taxon>Burquivirus flavolapense</taxon>
    </lineage>
</organism>
<dbReference type="Proteomes" id="UP000201191">
    <property type="component" value="Segment"/>
</dbReference>
<dbReference type="KEGG" id="vg:26131774"/>
<evidence type="ECO:0000313" key="2">
    <source>
        <dbReference type="Proteomes" id="UP000201191"/>
    </source>
</evidence>
<protein>
    <submittedName>
        <fullName evidence="1">Uncharacterized protein</fullName>
    </submittedName>
</protein>
<gene>
    <name evidence="1" type="ORF">YSLV5_ORF29</name>
</gene>
<reference evidence="1 2" key="1">
    <citation type="journal article" date="2014" name="J. Virol.">
        <title>Three novel virophage genomes discovered from Yellowstone Lake metagenomes.</title>
        <authorList>
            <person name="Zhou J."/>
            <person name="Sun D."/>
            <person name="Childers A."/>
            <person name="McDermott T.R."/>
            <person name="Wang Y."/>
            <person name="Liles M.R."/>
        </authorList>
    </citation>
    <scope>NUCLEOTIDE SEQUENCE [LARGE SCALE GENOMIC DNA]</scope>
</reference>
<dbReference type="EMBL" id="KM502589">
    <property type="protein sequence ID" value="AIW01887.1"/>
    <property type="molecule type" value="Genomic_DNA"/>
</dbReference>
<dbReference type="RefSeq" id="YP_009177812.1">
    <property type="nucleotide sequence ID" value="NC_028269.1"/>
</dbReference>
<sequence>MPYSIALPFYEFQEHFYGGYFVKDFYAEFGELSYNDKGKRLIDIEYKYGDYADGKSTIHWRCCYNSVPKTDWHTTKYGGSTDFATWWCANTNDYEDEACDNCGDSDCDCDGTDSSEGDTEARKPSGPVTHTCCFCGGDAGMYGNNPDPLADGKTHKCCDECNFKRVIPARIAKAYGK</sequence>
<dbReference type="GeneID" id="26131774"/>
<accession>A0A0A0RPC0</accession>
<proteinExistence type="predicted"/>